<dbReference type="InterPro" id="IPR050392">
    <property type="entry name" value="Collagen/C1q_domain"/>
</dbReference>
<dbReference type="Proteomes" id="UP001217089">
    <property type="component" value="Unassembled WGS sequence"/>
</dbReference>
<dbReference type="InterPro" id="IPR001073">
    <property type="entry name" value="C1q_dom"/>
</dbReference>
<evidence type="ECO:0000256" key="1">
    <source>
        <dbReference type="ARBA" id="ARBA00004613"/>
    </source>
</evidence>
<dbReference type="SMART" id="SM00110">
    <property type="entry name" value="C1Q"/>
    <property type="match status" value="1"/>
</dbReference>
<dbReference type="PROSITE" id="PS50871">
    <property type="entry name" value="C1Q"/>
    <property type="match status" value="1"/>
</dbReference>
<dbReference type="SUPFAM" id="SSF49842">
    <property type="entry name" value="TNF-like"/>
    <property type="match status" value="1"/>
</dbReference>
<dbReference type="Gene3D" id="2.60.120.40">
    <property type="match status" value="1"/>
</dbReference>
<protein>
    <recommendedName>
        <fullName evidence="3">C1q domain-containing protein</fullName>
    </recommendedName>
</protein>
<evidence type="ECO:0000259" key="3">
    <source>
        <dbReference type="PROSITE" id="PS50871"/>
    </source>
</evidence>
<evidence type="ECO:0000313" key="5">
    <source>
        <dbReference type="Proteomes" id="UP001217089"/>
    </source>
</evidence>
<sequence>MVAEHLERKQLLKEFRAIKIIVSDVRRKLKVKTNLLQETKILQNKLLRDVKDMKENVKKVAHIAVKKALKKVNRRFTNIEKRESAFSNMILNTNFAIKGLGAAVNITHRRLSGVKQRCNFILKEVKDLKMKSVGILVFDYLLLSTLQIKKKQRVNNELNFLLKLLLFINNHWKQIAFSVWLFHSPTTSSALVFKKIITNIGGGYNVNNGMFNCRKNGIYTFAITLEGRARVNTYGSLMKNNQQVAYIHEHGAPGGYQSVSVTVAVRLVYGDKVWVKGTGISLMCILIAKWFYRVLRVRGLVIRGPNFVYEMEFRIPDDKKITRIFSIMI</sequence>
<reference evidence="4 5" key="1">
    <citation type="submission" date="2022-12" db="EMBL/GenBank/DDBJ databases">
        <title>Chromosome-level genome of Tegillarca granosa.</title>
        <authorList>
            <person name="Kim J."/>
        </authorList>
    </citation>
    <scope>NUCLEOTIDE SEQUENCE [LARGE SCALE GENOMIC DNA]</scope>
    <source>
        <strain evidence="4">Teg-2019</strain>
        <tissue evidence="4">Adductor muscle</tissue>
    </source>
</reference>
<dbReference type="Pfam" id="PF00386">
    <property type="entry name" value="C1q"/>
    <property type="match status" value="1"/>
</dbReference>
<dbReference type="InterPro" id="IPR008983">
    <property type="entry name" value="Tumour_necrosis_fac-like_dom"/>
</dbReference>
<feature type="domain" description="C1q" evidence="3">
    <location>
        <begin position="170"/>
        <end position="309"/>
    </location>
</feature>
<keyword evidence="2" id="KW-0964">Secreted</keyword>
<dbReference type="PANTHER" id="PTHR15427">
    <property type="entry name" value="EMILIN ELASTIN MICROFIBRIL INTERFACE-LOCATED PROTEIN ELASTIN MICROFIBRIL INTERFACER"/>
    <property type="match status" value="1"/>
</dbReference>
<dbReference type="PANTHER" id="PTHR15427:SF33">
    <property type="entry name" value="COLLAGEN IV NC1 DOMAIN-CONTAINING PROTEIN"/>
    <property type="match status" value="1"/>
</dbReference>
<comment type="subcellular location">
    <subcellularLocation>
        <location evidence="1">Secreted</location>
    </subcellularLocation>
</comment>
<keyword evidence="5" id="KW-1185">Reference proteome</keyword>
<proteinExistence type="predicted"/>
<organism evidence="4 5">
    <name type="scientific">Tegillarca granosa</name>
    <name type="common">Malaysian cockle</name>
    <name type="synonym">Anadara granosa</name>
    <dbReference type="NCBI Taxonomy" id="220873"/>
    <lineage>
        <taxon>Eukaryota</taxon>
        <taxon>Metazoa</taxon>
        <taxon>Spiralia</taxon>
        <taxon>Lophotrochozoa</taxon>
        <taxon>Mollusca</taxon>
        <taxon>Bivalvia</taxon>
        <taxon>Autobranchia</taxon>
        <taxon>Pteriomorphia</taxon>
        <taxon>Arcoida</taxon>
        <taxon>Arcoidea</taxon>
        <taxon>Arcidae</taxon>
        <taxon>Tegillarca</taxon>
    </lineage>
</organism>
<comment type="caution">
    <text evidence="4">The sequence shown here is derived from an EMBL/GenBank/DDBJ whole genome shotgun (WGS) entry which is preliminary data.</text>
</comment>
<evidence type="ECO:0000313" key="4">
    <source>
        <dbReference type="EMBL" id="KAJ8319677.1"/>
    </source>
</evidence>
<accession>A0ABQ9FUN6</accession>
<name>A0ABQ9FUN6_TEGGR</name>
<dbReference type="EMBL" id="JARBDR010000164">
    <property type="protein sequence ID" value="KAJ8319677.1"/>
    <property type="molecule type" value="Genomic_DNA"/>
</dbReference>
<dbReference type="PRINTS" id="PR00007">
    <property type="entry name" value="COMPLEMNTC1Q"/>
</dbReference>
<evidence type="ECO:0000256" key="2">
    <source>
        <dbReference type="ARBA" id="ARBA00022525"/>
    </source>
</evidence>
<gene>
    <name evidence="4" type="ORF">KUTeg_002772</name>
</gene>